<organism evidence="1 2">
    <name type="scientific">Stephania yunnanensis</name>
    <dbReference type="NCBI Taxonomy" id="152371"/>
    <lineage>
        <taxon>Eukaryota</taxon>
        <taxon>Viridiplantae</taxon>
        <taxon>Streptophyta</taxon>
        <taxon>Embryophyta</taxon>
        <taxon>Tracheophyta</taxon>
        <taxon>Spermatophyta</taxon>
        <taxon>Magnoliopsida</taxon>
        <taxon>Ranunculales</taxon>
        <taxon>Menispermaceae</taxon>
        <taxon>Menispermoideae</taxon>
        <taxon>Cissampelideae</taxon>
        <taxon>Stephania</taxon>
    </lineage>
</organism>
<accession>A0AAP0IF77</accession>
<sequence length="262" mass="30166">MRRSLENSHDRPWKLSPVILPSLDKGDYVRWRVGPYLWNLLRLSNHLRDWCNLRVRRIATTSPELISFSLIRGFKAYCMFVKIPASELVMFYTMEPTCGRPLGLKFNRKTCQLYIANAYLVGSTGGKAKSLATKAEKLNKEETDLLIFDFIRTLTRWKVTFGKKKTEMGQHYVEHDHFAPTEQVRASSPIGLVNSNTALYSYKCYSEYMETSYRNSRPHPNQISFHQRMLAGTLCIEPQLVTAPGVSKAVWVHSPTPSTYPH</sequence>
<evidence type="ECO:0000313" key="2">
    <source>
        <dbReference type="Proteomes" id="UP001420932"/>
    </source>
</evidence>
<dbReference type="EMBL" id="JBBNAF010000009">
    <property type="protein sequence ID" value="KAK9114192.1"/>
    <property type="molecule type" value="Genomic_DNA"/>
</dbReference>
<gene>
    <name evidence="1" type="ORF">Syun_020989</name>
</gene>
<keyword evidence="2" id="KW-1185">Reference proteome</keyword>
<comment type="caution">
    <text evidence="1">The sequence shown here is derived from an EMBL/GenBank/DDBJ whole genome shotgun (WGS) entry which is preliminary data.</text>
</comment>
<dbReference type="AlphaFoldDB" id="A0AAP0IF77"/>
<reference evidence="1 2" key="1">
    <citation type="submission" date="2024-01" db="EMBL/GenBank/DDBJ databases">
        <title>Genome assemblies of Stephania.</title>
        <authorList>
            <person name="Yang L."/>
        </authorList>
    </citation>
    <scope>NUCLEOTIDE SEQUENCE [LARGE SCALE GENOMIC DNA]</scope>
    <source>
        <strain evidence="1">YNDBR</strain>
        <tissue evidence="1">Leaf</tissue>
    </source>
</reference>
<dbReference type="Proteomes" id="UP001420932">
    <property type="component" value="Unassembled WGS sequence"/>
</dbReference>
<evidence type="ECO:0000313" key="1">
    <source>
        <dbReference type="EMBL" id="KAK9114192.1"/>
    </source>
</evidence>
<dbReference type="InterPro" id="IPR011042">
    <property type="entry name" value="6-blade_b-propeller_TolB-like"/>
</dbReference>
<name>A0AAP0IF77_9MAGN</name>
<proteinExistence type="predicted"/>
<dbReference type="Gene3D" id="2.120.10.30">
    <property type="entry name" value="TolB, C-terminal domain"/>
    <property type="match status" value="1"/>
</dbReference>
<protein>
    <submittedName>
        <fullName evidence="1">Uncharacterized protein</fullName>
    </submittedName>
</protein>